<evidence type="ECO:0000256" key="2">
    <source>
        <dbReference type="ARBA" id="ARBA00022664"/>
    </source>
</evidence>
<dbReference type="AlphaFoldDB" id="A0A317XM47"/>
<comment type="subunit">
    <text evidence="8">Component of the spliceosome. Present in the activated B complex, the catalytically activated B* complex which catalyzes the branching, the catalytic step 1 C complex catalyzing the exon ligation, and the postcatalytic P complex containing the ligated exons (mRNA) and the excised lariat intron.</text>
</comment>
<evidence type="ECO:0000256" key="6">
    <source>
        <dbReference type="ARBA" id="ARBA00023187"/>
    </source>
</evidence>
<dbReference type="GO" id="GO:0046872">
    <property type="term" value="F:metal ion binding"/>
    <property type="evidence" value="ECO:0007669"/>
    <property type="project" value="UniProtKB-KW"/>
</dbReference>
<accession>A0A317XM47</accession>
<gene>
    <name evidence="10" type="ORF">BCV70DRAFT_201166</name>
</gene>
<dbReference type="OrthoDB" id="674963at2759"/>
<protein>
    <recommendedName>
        <fullName evidence="8">Splicing factor YJU2</fullName>
    </recommendedName>
</protein>
<dbReference type="STRING" id="1882483.A0A317XM47"/>
<keyword evidence="4 8" id="KW-0747">Spliceosome</keyword>
<evidence type="ECO:0000313" key="11">
    <source>
        <dbReference type="Proteomes" id="UP000246740"/>
    </source>
</evidence>
<evidence type="ECO:0000256" key="8">
    <source>
        <dbReference type="HAMAP-Rule" id="MF_03226"/>
    </source>
</evidence>
<feature type="binding site" evidence="8">
    <location>
        <position position="80"/>
    </location>
    <ligand>
        <name>Zn(2+)</name>
        <dbReference type="ChEBI" id="CHEBI:29105"/>
    </ligand>
</feature>
<dbReference type="InParanoid" id="A0A317XM47"/>
<feature type="compositionally biased region" description="Basic and acidic residues" evidence="9">
    <location>
        <begin position="266"/>
        <end position="280"/>
    </location>
</feature>
<organism evidence="10 11">
    <name type="scientific">Testicularia cyperi</name>
    <dbReference type="NCBI Taxonomy" id="1882483"/>
    <lineage>
        <taxon>Eukaryota</taxon>
        <taxon>Fungi</taxon>
        <taxon>Dikarya</taxon>
        <taxon>Basidiomycota</taxon>
        <taxon>Ustilaginomycotina</taxon>
        <taxon>Ustilaginomycetes</taxon>
        <taxon>Ustilaginales</taxon>
        <taxon>Anthracoideaceae</taxon>
        <taxon>Testicularia</taxon>
    </lineage>
</organism>
<keyword evidence="6" id="KW-0508">mRNA splicing</keyword>
<keyword evidence="7 8" id="KW-0539">Nucleus</keyword>
<comment type="similarity">
    <text evidence="8">Belongs to the CWC16 family. YJU2 subfamily.</text>
</comment>
<dbReference type="InterPro" id="IPR007590">
    <property type="entry name" value="Saf4/Yju2"/>
</dbReference>
<evidence type="ECO:0000256" key="9">
    <source>
        <dbReference type="SAM" id="MobiDB-lite"/>
    </source>
</evidence>
<evidence type="ECO:0000256" key="4">
    <source>
        <dbReference type="ARBA" id="ARBA00022728"/>
    </source>
</evidence>
<reference evidence="10 11" key="1">
    <citation type="journal article" date="2018" name="Mol. Biol. Evol.">
        <title>Broad Genomic Sampling Reveals a Smut Pathogenic Ancestry of the Fungal Clade Ustilaginomycotina.</title>
        <authorList>
            <person name="Kijpornyongpan T."/>
            <person name="Mondo S.J."/>
            <person name="Barry K."/>
            <person name="Sandor L."/>
            <person name="Lee J."/>
            <person name="Lipzen A."/>
            <person name="Pangilinan J."/>
            <person name="LaButti K."/>
            <person name="Hainaut M."/>
            <person name="Henrissat B."/>
            <person name="Grigoriev I.V."/>
            <person name="Spatafora J.W."/>
            <person name="Aime M.C."/>
        </authorList>
    </citation>
    <scope>NUCLEOTIDE SEQUENCE [LARGE SCALE GENOMIC DNA]</scope>
    <source>
        <strain evidence="10 11">MCA 3645</strain>
    </source>
</reference>
<feature type="compositionally biased region" description="Low complexity" evidence="9">
    <location>
        <begin position="289"/>
        <end position="319"/>
    </location>
</feature>
<evidence type="ECO:0000256" key="3">
    <source>
        <dbReference type="ARBA" id="ARBA00022723"/>
    </source>
</evidence>
<keyword evidence="11" id="KW-1185">Reference proteome</keyword>
<proteinExistence type="inferred from homology"/>
<keyword evidence="2" id="KW-0507">mRNA processing</keyword>
<comment type="subcellular location">
    <subcellularLocation>
        <location evidence="1 8">Nucleus</location>
    </subcellularLocation>
</comment>
<comment type="function">
    <text evidence="8">Part of the spliceosome which catalyzes two sequential transesterification reactions, first the excision of the non-coding intron from pre-mRNA and then the ligation of the coding exons to form the mature mRNA. Plays a role in stabilizing the structure of the spliceosome catalytic core and docking of the branch helix into the active site, producing 5'-exon and lariat intron-3'-intermediates.</text>
</comment>
<evidence type="ECO:0000256" key="7">
    <source>
        <dbReference type="ARBA" id="ARBA00023242"/>
    </source>
</evidence>
<name>A0A317XM47_9BASI</name>
<dbReference type="GO" id="GO:0000349">
    <property type="term" value="P:generation of catalytic spliceosome for first transesterification step"/>
    <property type="evidence" value="ECO:0007669"/>
    <property type="project" value="UniProtKB-UniRule"/>
</dbReference>
<dbReference type="Pfam" id="PF04502">
    <property type="entry name" value="Saf4_Yju2"/>
    <property type="match status" value="1"/>
</dbReference>
<keyword evidence="3 8" id="KW-0479">Metal-binding</keyword>
<feature type="binding site" evidence="8">
    <location>
        <position position="83"/>
    </location>
    <ligand>
        <name>Zn(2+)</name>
        <dbReference type="ChEBI" id="CHEBI:29105"/>
    </ligand>
</feature>
<dbReference type="EMBL" id="KZ819196">
    <property type="protein sequence ID" value="PWY98947.1"/>
    <property type="molecule type" value="Genomic_DNA"/>
</dbReference>
<feature type="region of interest" description="Disordered" evidence="9">
    <location>
        <begin position="225"/>
        <end position="337"/>
    </location>
</feature>
<evidence type="ECO:0000256" key="1">
    <source>
        <dbReference type="ARBA" id="ARBA00004123"/>
    </source>
</evidence>
<dbReference type="PANTHER" id="PTHR12111:SF1">
    <property type="entry name" value="SPLICING FACTOR YJU2"/>
    <property type="match status" value="1"/>
</dbReference>
<dbReference type="InterPro" id="IPR043701">
    <property type="entry name" value="Yju2"/>
</dbReference>
<keyword evidence="5 8" id="KW-0862">Zinc</keyword>
<feature type="binding site" evidence="8">
    <location>
        <position position="43"/>
    </location>
    <ligand>
        <name>Zn(2+)</name>
        <dbReference type="ChEBI" id="CHEBI:29105"/>
    </ligand>
</feature>
<sequence>MADRKALTHYYPPDFDPSKIPRRKLGKDRQQPVRLMAPFSMRCNLCGEYIYKGKKFNARKEQVQGEDYYGIKIYRFYIKCTQCSAEITFKTDPKNADYIAEHGASRNFEPWRDEDADDKGLTEEEKLMKKLESVEGDPMKQLEDKALDSRREMEILDALQDIRTRNAKLERVDTDAVLAKLHSRSDVGTTAAAAAAASIKEAQRALAEEEDEALVQKYFGKAMDVPSSSLASSSAERLPQGDSPDSLGDGGAQSSPTPAGISVKRKFVDPETGDDKEPDIHTLLALRGAPTMSVPASSSSSSSSSAPSSSAKPMSTPAPAKKKKAGPNALGLVRKKK</sequence>
<dbReference type="FunCoup" id="A0A317XM47">
    <property type="interactions" value="350"/>
</dbReference>
<evidence type="ECO:0000256" key="5">
    <source>
        <dbReference type="ARBA" id="ARBA00022833"/>
    </source>
</evidence>
<dbReference type="PANTHER" id="PTHR12111">
    <property type="entry name" value="SPLICING FACTOR YJU2"/>
    <property type="match status" value="1"/>
</dbReference>
<dbReference type="HAMAP" id="MF_03226">
    <property type="entry name" value="YJU2"/>
    <property type="match status" value="1"/>
</dbReference>
<dbReference type="GO" id="GO:0071006">
    <property type="term" value="C:U2-type catalytic step 1 spliceosome"/>
    <property type="evidence" value="ECO:0007669"/>
    <property type="project" value="UniProtKB-UniRule"/>
</dbReference>
<feature type="binding site" evidence="8">
    <location>
        <position position="46"/>
    </location>
    <ligand>
        <name>Zn(2+)</name>
        <dbReference type="ChEBI" id="CHEBI:29105"/>
    </ligand>
</feature>
<evidence type="ECO:0000313" key="10">
    <source>
        <dbReference type="EMBL" id="PWY98947.1"/>
    </source>
</evidence>
<dbReference type="Proteomes" id="UP000246740">
    <property type="component" value="Unassembled WGS sequence"/>
</dbReference>